<dbReference type="AlphaFoldDB" id="A0A9P8LRS0"/>
<organism evidence="1 2">
    <name type="scientific">Spironucleus salmonicida</name>
    <dbReference type="NCBI Taxonomy" id="348837"/>
    <lineage>
        <taxon>Eukaryota</taxon>
        <taxon>Metamonada</taxon>
        <taxon>Diplomonadida</taxon>
        <taxon>Hexamitidae</taxon>
        <taxon>Hexamitinae</taxon>
        <taxon>Spironucleus</taxon>
    </lineage>
</organism>
<keyword evidence="2" id="KW-1185">Reference proteome</keyword>
<evidence type="ECO:0000313" key="2">
    <source>
        <dbReference type="Proteomes" id="UP000018208"/>
    </source>
</evidence>
<protein>
    <submittedName>
        <fullName evidence="1">Uncharacterized protein</fullName>
    </submittedName>
</protein>
<proteinExistence type="predicted"/>
<sequence>MGGRVSKITEQADVDMDTLVKIHSQQNFQHADVHQVMSLPNNLNEYGNNNIVKSVQSHINLFDKNSIELIKLLSVNQLADLIESSSSIVFEQENSVQEQIQL</sequence>
<accession>A0A9P8LRS0</accession>
<evidence type="ECO:0000313" key="1">
    <source>
        <dbReference type="EMBL" id="KAH0573024.1"/>
    </source>
</evidence>
<comment type="caution">
    <text evidence="1">The sequence shown here is derived from an EMBL/GenBank/DDBJ whole genome shotgun (WGS) entry which is preliminary data.</text>
</comment>
<dbReference type="GeneID" id="94299164"/>
<dbReference type="RefSeq" id="XP_067763797.1">
    <property type="nucleotide sequence ID" value="XM_067908976.1"/>
</dbReference>
<dbReference type="Proteomes" id="UP000018208">
    <property type="component" value="Unassembled WGS sequence"/>
</dbReference>
<dbReference type="KEGG" id="ssao:94299164"/>
<gene>
    <name evidence="1" type="ORF">SS50377_25141</name>
</gene>
<reference evidence="1 2" key="1">
    <citation type="journal article" date="2014" name="PLoS Genet.">
        <title>The Genome of Spironucleus salmonicida Highlights a Fish Pathogen Adapted to Fluctuating Environments.</title>
        <authorList>
            <person name="Xu F."/>
            <person name="Jerlstrom-Hultqvist J."/>
            <person name="Einarsson E."/>
            <person name="Astvaldsson A."/>
            <person name="Svard S.G."/>
            <person name="Andersson J.O."/>
        </authorList>
    </citation>
    <scope>NUCLEOTIDE SEQUENCE [LARGE SCALE GENOMIC DNA]</scope>
    <source>
        <strain evidence="1 2">ATCC 50377</strain>
    </source>
</reference>
<dbReference type="EMBL" id="AUWU02000005">
    <property type="protein sequence ID" value="KAH0573024.1"/>
    <property type="molecule type" value="Genomic_DNA"/>
</dbReference>
<name>A0A9P8LRS0_9EUKA</name>